<gene>
    <name evidence="1" type="ORF">NFI99_14270</name>
</gene>
<geneLocation type="plasmid" evidence="1 2">
    <name>unnamed3</name>
</geneLocation>
<organism evidence="1 2">
    <name type="scientific">Burkholderia glumae</name>
    <name type="common">Pseudomonas glumae</name>
    <dbReference type="NCBI Taxonomy" id="337"/>
    <lineage>
        <taxon>Bacteria</taxon>
        <taxon>Pseudomonadati</taxon>
        <taxon>Pseudomonadota</taxon>
        <taxon>Betaproteobacteria</taxon>
        <taxon>Burkholderiales</taxon>
        <taxon>Burkholderiaceae</taxon>
        <taxon>Burkholderia</taxon>
    </lineage>
</organism>
<dbReference type="RefSeq" id="WP_252836671.1">
    <property type="nucleotide sequence ID" value="NZ_CP099586.1"/>
</dbReference>
<evidence type="ECO:0000313" key="2">
    <source>
        <dbReference type="Proteomes" id="UP001056386"/>
    </source>
</evidence>
<reference evidence="1" key="1">
    <citation type="submission" date="2022-06" db="EMBL/GenBank/DDBJ databases">
        <title>Draft genome sequence of Burkholderia glumae strain GR20004 isolated from rice panicle showing bacterial panicle blight.</title>
        <authorList>
            <person name="Choi S.Y."/>
            <person name="Lee Y.H."/>
        </authorList>
    </citation>
    <scope>NUCLEOTIDE SEQUENCE</scope>
    <source>
        <strain evidence="1">GR20004</strain>
        <plasmid evidence="1">unnamed3</plasmid>
    </source>
</reference>
<evidence type="ECO:0000313" key="1">
    <source>
        <dbReference type="EMBL" id="USS44429.1"/>
    </source>
</evidence>
<accession>A0ABY5BEF3</accession>
<dbReference type="Proteomes" id="UP001056386">
    <property type="component" value="Plasmid unnamed3"/>
</dbReference>
<proteinExistence type="predicted"/>
<dbReference type="EMBL" id="CP099586">
    <property type="protein sequence ID" value="USS44429.1"/>
    <property type="molecule type" value="Genomic_DNA"/>
</dbReference>
<sequence>MRQRDPHTSIDLNEILKDDAGGQAEVDVLVYHANQSVRFIECKGYKPGGTVPDEMVEVWLKSVSQ</sequence>
<keyword evidence="2" id="KW-1185">Reference proteome</keyword>
<evidence type="ECO:0008006" key="3">
    <source>
        <dbReference type="Google" id="ProtNLM"/>
    </source>
</evidence>
<keyword evidence="1" id="KW-0614">Plasmid</keyword>
<name>A0ABY5BEF3_BURGL</name>
<protein>
    <recommendedName>
        <fullName evidence="3">Restriction endonuclease type IV Mrr domain-containing protein</fullName>
    </recommendedName>
</protein>